<dbReference type="InterPro" id="IPR013216">
    <property type="entry name" value="Methyltransf_11"/>
</dbReference>
<evidence type="ECO:0000259" key="1">
    <source>
        <dbReference type="Pfam" id="PF08241"/>
    </source>
</evidence>
<gene>
    <name evidence="2" type="ORF">FGD71_008495</name>
</gene>
<sequence>MTTPPDAANWRAANRANWDERVPIHVAGPFYDLPSFIAGEDTLRDFELAEVGDVSGKTLLHLQCHIGLDTLSWSRRGASVTGLDFSAPAVDVASDLATQIGATTACFITADVYDAINALDAQTFDIVYSGFGALCWLPDIARWAQTAAALVAPGGFLYLAEFHPFADVLAEDGQTVENDYFERDPIVVDAPGTYADPGAPTTATLTVEWRHGIGDVVSALTAAGLRLEFLHEHNRGHFRLPAGLGVPQVYSLRAAKAG</sequence>
<dbReference type="SUPFAM" id="SSF53335">
    <property type="entry name" value="S-adenosyl-L-methionine-dependent methyltransferases"/>
    <property type="match status" value="1"/>
</dbReference>
<dbReference type="CDD" id="cd02440">
    <property type="entry name" value="AdoMet_MTases"/>
    <property type="match status" value="1"/>
</dbReference>
<dbReference type="EMBL" id="VCHX02000079">
    <property type="protein sequence ID" value="TPQ22689.1"/>
    <property type="molecule type" value="Genomic_DNA"/>
</dbReference>
<dbReference type="Gene3D" id="3.40.50.150">
    <property type="entry name" value="Vaccinia Virus protein VP39"/>
    <property type="match status" value="1"/>
</dbReference>
<dbReference type="GO" id="GO:0017000">
    <property type="term" value="P:antibiotic biosynthetic process"/>
    <property type="evidence" value="ECO:0007669"/>
    <property type="project" value="UniProtKB-ARBA"/>
</dbReference>
<dbReference type="PANTHER" id="PTHR43861:SF1">
    <property type="entry name" value="TRANS-ACONITATE 2-METHYLTRANSFERASE"/>
    <property type="match status" value="1"/>
</dbReference>
<keyword evidence="3" id="KW-1185">Reference proteome</keyword>
<dbReference type="AlphaFoldDB" id="A0A505DN94"/>
<organism evidence="2 3">
    <name type="scientific">Streptomyces sporangiiformans</name>
    <dbReference type="NCBI Taxonomy" id="2315329"/>
    <lineage>
        <taxon>Bacteria</taxon>
        <taxon>Bacillati</taxon>
        <taxon>Actinomycetota</taxon>
        <taxon>Actinomycetes</taxon>
        <taxon>Kitasatosporales</taxon>
        <taxon>Streptomycetaceae</taxon>
        <taxon>Streptomyces</taxon>
    </lineage>
</organism>
<protein>
    <submittedName>
        <fullName evidence="2">Class I SAM-dependent methyltransferase</fullName>
    </submittedName>
</protein>
<accession>A0A505DN94</accession>
<dbReference type="RefSeq" id="WP_119099758.1">
    <property type="nucleotide sequence ID" value="NZ_QXMJ01000079.1"/>
</dbReference>
<dbReference type="InterPro" id="IPR029063">
    <property type="entry name" value="SAM-dependent_MTases_sf"/>
</dbReference>
<evidence type="ECO:0000313" key="3">
    <source>
        <dbReference type="Proteomes" id="UP000317378"/>
    </source>
</evidence>
<reference evidence="2 3" key="1">
    <citation type="submission" date="2019-06" db="EMBL/GenBank/DDBJ databases">
        <title>Streptomyces sporangiiformans sp. nov., a novel actinomycete isolated from soil in Mount Song.</title>
        <authorList>
            <person name="Han L."/>
        </authorList>
    </citation>
    <scope>NUCLEOTIDE SEQUENCE [LARGE SCALE GENOMIC DNA]</scope>
    <source>
        <strain evidence="2 3">NEAU-SSA 1</strain>
    </source>
</reference>
<feature type="domain" description="Methyltransferase type 11" evidence="1">
    <location>
        <begin position="61"/>
        <end position="159"/>
    </location>
</feature>
<dbReference type="GO" id="GO:0008757">
    <property type="term" value="F:S-adenosylmethionine-dependent methyltransferase activity"/>
    <property type="evidence" value="ECO:0007669"/>
    <property type="project" value="InterPro"/>
</dbReference>
<evidence type="ECO:0000313" key="2">
    <source>
        <dbReference type="EMBL" id="TPQ22689.1"/>
    </source>
</evidence>
<dbReference type="Proteomes" id="UP000317378">
    <property type="component" value="Unassembled WGS sequence"/>
</dbReference>
<dbReference type="PANTHER" id="PTHR43861">
    <property type="entry name" value="TRANS-ACONITATE 2-METHYLTRANSFERASE-RELATED"/>
    <property type="match status" value="1"/>
</dbReference>
<proteinExistence type="predicted"/>
<dbReference type="OrthoDB" id="8385759at2"/>
<keyword evidence="2" id="KW-0808">Transferase</keyword>
<name>A0A505DN94_9ACTN</name>
<keyword evidence="2" id="KW-0489">Methyltransferase</keyword>
<comment type="caution">
    <text evidence="2">The sequence shown here is derived from an EMBL/GenBank/DDBJ whole genome shotgun (WGS) entry which is preliminary data.</text>
</comment>
<dbReference type="GO" id="GO:0032259">
    <property type="term" value="P:methylation"/>
    <property type="evidence" value="ECO:0007669"/>
    <property type="project" value="UniProtKB-KW"/>
</dbReference>
<dbReference type="Pfam" id="PF08241">
    <property type="entry name" value="Methyltransf_11"/>
    <property type="match status" value="1"/>
</dbReference>